<keyword evidence="9" id="KW-0479">Metal-binding</keyword>
<keyword evidence="13" id="KW-0862">Zinc</keyword>
<dbReference type="Gene3D" id="3.50.30.30">
    <property type="match status" value="1"/>
</dbReference>
<evidence type="ECO:0000256" key="13">
    <source>
        <dbReference type="ARBA" id="ARBA00022833"/>
    </source>
</evidence>
<evidence type="ECO:0000256" key="5">
    <source>
        <dbReference type="ARBA" id="ARBA00014116"/>
    </source>
</evidence>
<keyword evidence="6" id="KW-0964">Secreted</keyword>
<dbReference type="SUPFAM" id="SSF53187">
    <property type="entry name" value="Zn-dependent exopeptidases"/>
    <property type="match status" value="1"/>
</dbReference>
<evidence type="ECO:0000256" key="16">
    <source>
        <dbReference type="ARBA" id="ARBA00023145"/>
    </source>
</evidence>
<keyword evidence="15" id="KW-0482">Metalloprotease</keyword>
<evidence type="ECO:0000256" key="8">
    <source>
        <dbReference type="ARBA" id="ARBA00022670"/>
    </source>
</evidence>
<evidence type="ECO:0000256" key="14">
    <source>
        <dbReference type="ARBA" id="ARBA00023034"/>
    </source>
</evidence>
<keyword evidence="17" id="KW-0325">Glycoprotein</keyword>
<dbReference type="PANTHER" id="PTHR12053:SF3">
    <property type="entry name" value="CARBOXYPEPTIDASE Q"/>
    <property type="match status" value="1"/>
</dbReference>
<dbReference type="GO" id="GO:0005764">
    <property type="term" value="C:lysosome"/>
    <property type="evidence" value="ECO:0007669"/>
    <property type="project" value="UniProtKB-SubCell"/>
</dbReference>
<evidence type="ECO:0000256" key="20">
    <source>
        <dbReference type="ARBA" id="ARBA00033328"/>
    </source>
</evidence>
<evidence type="ECO:0000256" key="1">
    <source>
        <dbReference type="ARBA" id="ARBA00004240"/>
    </source>
</evidence>
<name>A0A1T5B585_9FLAO</name>
<evidence type="ECO:0000256" key="22">
    <source>
        <dbReference type="SAM" id="SignalP"/>
    </source>
</evidence>
<evidence type="ECO:0000256" key="15">
    <source>
        <dbReference type="ARBA" id="ARBA00023049"/>
    </source>
</evidence>
<proteinExistence type="predicted"/>
<feature type="domain" description="Peptidase M28" evidence="23">
    <location>
        <begin position="279"/>
        <end position="468"/>
    </location>
</feature>
<dbReference type="InterPro" id="IPR007484">
    <property type="entry name" value="Peptidase_M28"/>
</dbReference>
<evidence type="ECO:0000256" key="12">
    <source>
        <dbReference type="ARBA" id="ARBA00022824"/>
    </source>
</evidence>
<dbReference type="AlphaFoldDB" id="A0A1T5B585"/>
<keyword evidence="16" id="KW-0865">Zymogen</keyword>
<keyword evidence="18" id="KW-0458">Lysosome</keyword>
<dbReference type="GO" id="GO:0004180">
    <property type="term" value="F:carboxypeptidase activity"/>
    <property type="evidence" value="ECO:0007669"/>
    <property type="project" value="UniProtKB-KW"/>
</dbReference>
<keyword evidence="25" id="KW-1185">Reference proteome</keyword>
<feature type="chain" id="PRO_5012775319" description="Carboxypeptidase Q" evidence="22">
    <location>
        <begin position="22"/>
        <end position="517"/>
    </location>
</feature>
<dbReference type="GO" id="GO:0070573">
    <property type="term" value="F:metallodipeptidase activity"/>
    <property type="evidence" value="ECO:0007669"/>
    <property type="project" value="InterPro"/>
</dbReference>
<evidence type="ECO:0000256" key="19">
    <source>
        <dbReference type="ARBA" id="ARBA00025833"/>
    </source>
</evidence>
<dbReference type="Proteomes" id="UP000190339">
    <property type="component" value="Unassembled WGS sequence"/>
</dbReference>
<evidence type="ECO:0000256" key="10">
    <source>
        <dbReference type="ARBA" id="ARBA00022729"/>
    </source>
</evidence>
<dbReference type="STRING" id="561365.SAMN05660866_01421"/>
<comment type="subunit">
    <text evidence="19">Homodimer. The monomeric form is inactive while the homodimer is active.</text>
</comment>
<evidence type="ECO:0000256" key="21">
    <source>
        <dbReference type="SAM" id="MobiDB-lite"/>
    </source>
</evidence>
<sequence length="517" mass="57116">MKKLLSILALTLLLCSTIVSAQTQKDIIEAIEKEGNGNSQLEQLAYELMDLNGPRLVGTPEMKTAHDWAINTYKKWGISAENQQWGTWKGWQRGITHVDMVSPRIASLHATQLAWNPSTDKKGVTASLITLPSFSDSLAFVKWLPSVKGKIVMVSMLQPTGRPDENWEEYATKESFEKMKSERDSLEKIWRQNINNTGYTSRNINAAFEKAGAVGIAQSRWSEGFGANKIFSAGTEKIPAVDISLEDYGMLYRMVEHGANPQIKIVAESKDLGKVPTFNTIATIPGTEFPDEYVILSAHFDSWDGATGATDNGTGTITMLEAARILKKVYPNPKRTILIGHWGSEEQGLNGSSSFVQDHPEIVAGVQAVFNQDNGTGRVVNLSGQGFLHAYDYLGRWLEAVPEGYKNEIETTFPGSPGRGGSDYASFVAAGAPAFSLSSLSWDYWNYTWHTNLDTYDKIVFDDVRNNAILTAILTYMACEDPEKTSREKAVLGINPRSGEKGEWPTPRTPERNGGQE</sequence>
<evidence type="ECO:0000256" key="6">
    <source>
        <dbReference type="ARBA" id="ARBA00022525"/>
    </source>
</evidence>
<keyword evidence="7" id="KW-0121">Carboxypeptidase</keyword>
<evidence type="ECO:0000313" key="24">
    <source>
        <dbReference type="EMBL" id="SKB42237.1"/>
    </source>
</evidence>
<protein>
    <recommendedName>
        <fullName evidence="5">Carboxypeptidase Q</fullName>
    </recommendedName>
    <alternativeName>
        <fullName evidence="20">Plasma glutamate carboxypeptidase</fullName>
    </alternativeName>
</protein>
<evidence type="ECO:0000256" key="17">
    <source>
        <dbReference type="ARBA" id="ARBA00023180"/>
    </source>
</evidence>
<keyword evidence="14" id="KW-0333">Golgi apparatus</keyword>
<gene>
    <name evidence="24" type="ORF">SAMN05660866_01421</name>
</gene>
<reference evidence="25" key="1">
    <citation type="submission" date="2017-02" db="EMBL/GenBank/DDBJ databases">
        <authorList>
            <person name="Varghese N."/>
            <person name="Submissions S."/>
        </authorList>
    </citation>
    <scope>NUCLEOTIDE SEQUENCE [LARGE SCALE GENOMIC DNA]</scope>
    <source>
        <strain evidence="25">DSM 23546</strain>
    </source>
</reference>
<evidence type="ECO:0000256" key="9">
    <source>
        <dbReference type="ARBA" id="ARBA00022723"/>
    </source>
</evidence>
<evidence type="ECO:0000256" key="18">
    <source>
        <dbReference type="ARBA" id="ARBA00023228"/>
    </source>
</evidence>
<dbReference type="Gene3D" id="3.40.630.10">
    <property type="entry name" value="Zn peptidases"/>
    <property type="match status" value="1"/>
</dbReference>
<keyword evidence="10 22" id="KW-0732">Signal</keyword>
<dbReference type="InterPro" id="IPR039866">
    <property type="entry name" value="CPQ"/>
</dbReference>
<comment type="subcellular location">
    <subcellularLocation>
        <location evidence="1">Endoplasmic reticulum</location>
    </subcellularLocation>
    <subcellularLocation>
        <location evidence="3">Golgi apparatus</location>
    </subcellularLocation>
    <subcellularLocation>
        <location evidence="2">Lysosome</location>
    </subcellularLocation>
    <subcellularLocation>
        <location evidence="4">Secreted</location>
    </subcellularLocation>
</comment>
<feature type="region of interest" description="Disordered" evidence="21">
    <location>
        <begin position="484"/>
        <end position="517"/>
    </location>
</feature>
<evidence type="ECO:0000256" key="3">
    <source>
        <dbReference type="ARBA" id="ARBA00004555"/>
    </source>
</evidence>
<dbReference type="GO" id="GO:0046872">
    <property type="term" value="F:metal ion binding"/>
    <property type="evidence" value="ECO:0007669"/>
    <property type="project" value="UniProtKB-KW"/>
</dbReference>
<evidence type="ECO:0000259" key="23">
    <source>
        <dbReference type="Pfam" id="PF04389"/>
    </source>
</evidence>
<evidence type="ECO:0000256" key="7">
    <source>
        <dbReference type="ARBA" id="ARBA00022645"/>
    </source>
</evidence>
<keyword evidence="8" id="KW-0645">Protease</keyword>
<organism evidence="24 25">
    <name type="scientific">Maribacter arcticus</name>
    <dbReference type="NCBI Taxonomy" id="561365"/>
    <lineage>
        <taxon>Bacteria</taxon>
        <taxon>Pseudomonadati</taxon>
        <taxon>Bacteroidota</taxon>
        <taxon>Flavobacteriia</taxon>
        <taxon>Flavobacteriales</taxon>
        <taxon>Flavobacteriaceae</taxon>
        <taxon>Maribacter</taxon>
    </lineage>
</organism>
<dbReference type="PANTHER" id="PTHR12053">
    <property type="entry name" value="PROTEASE FAMILY M28 PLASMA GLUTAMATE CARBOXYPEPTIDASE-RELATED"/>
    <property type="match status" value="1"/>
</dbReference>
<dbReference type="EMBL" id="FUYL01000003">
    <property type="protein sequence ID" value="SKB42237.1"/>
    <property type="molecule type" value="Genomic_DNA"/>
</dbReference>
<dbReference type="GO" id="GO:0005576">
    <property type="term" value="C:extracellular region"/>
    <property type="evidence" value="ECO:0007669"/>
    <property type="project" value="UniProtKB-SubCell"/>
</dbReference>
<accession>A0A1T5B585</accession>
<evidence type="ECO:0000256" key="2">
    <source>
        <dbReference type="ARBA" id="ARBA00004371"/>
    </source>
</evidence>
<dbReference type="GO" id="GO:0006508">
    <property type="term" value="P:proteolysis"/>
    <property type="evidence" value="ECO:0007669"/>
    <property type="project" value="UniProtKB-KW"/>
</dbReference>
<dbReference type="OrthoDB" id="9769665at2"/>
<keyword evidence="12" id="KW-0256">Endoplasmic reticulum</keyword>
<dbReference type="RefSeq" id="WP_079511895.1">
    <property type="nucleotide sequence ID" value="NZ_FUYL01000003.1"/>
</dbReference>
<evidence type="ECO:0000256" key="11">
    <source>
        <dbReference type="ARBA" id="ARBA00022801"/>
    </source>
</evidence>
<feature type="signal peptide" evidence="22">
    <location>
        <begin position="1"/>
        <end position="21"/>
    </location>
</feature>
<evidence type="ECO:0000313" key="25">
    <source>
        <dbReference type="Proteomes" id="UP000190339"/>
    </source>
</evidence>
<dbReference type="Pfam" id="PF04389">
    <property type="entry name" value="Peptidase_M28"/>
    <property type="match status" value="1"/>
</dbReference>
<evidence type="ECO:0000256" key="4">
    <source>
        <dbReference type="ARBA" id="ARBA00004613"/>
    </source>
</evidence>
<keyword evidence="11" id="KW-0378">Hydrolase</keyword>